<dbReference type="InterPro" id="IPR045136">
    <property type="entry name" value="Iah1-like"/>
</dbReference>
<dbReference type="PANTHER" id="PTHR14209">
    <property type="entry name" value="ISOAMYL ACETATE-HYDROLYZING ESTERASE 1"/>
    <property type="match status" value="1"/>
</dbReference>
<accession>A0A243AJ30</accession>
<dbReference type="Gene3D" id="3.40.50.1110">
    <property type="entry name" value="SGNH hydrolase"/>
    <property type="match status" value="1"/>
</dbReference>
<evidence type="ECO:0000256" key="1">
    <source>
        <dbReference type="SAM" id="SignalP"/>
    </source>
</evidence>
<evidence type="ECO:0000313" key="4">
    <source>
        <dbReference type="Proteomes" id="UP000194860"/>
    </source>
</evidence>
<name>A0A243AJ30_BACTU</name>
<feature type="signal peptide" evidence="1">
    <location>
        <begin position="1"/>
        <end position="19"/>
    </location>
</feature>
<feature type="chain" id="PRO_5039566845" description="SGNH hydrolase-type esterase domain-containing protein" evidence="1">
    <location>
        <begin position="20"/>
        <end position="229"/>
    </location>
</feature>
<evidence type="ECO:0000259" key="2">
    <source>
        <dbReference type="Pfam" id="PF13472"/>
    </source>
</evidence>
<gene>
    <name evidence="3" type="ORF">BK732_09025</name>
</gene>
<protein>
    <recommendedName>
        <fullName evidence="2">SGNH hydrolase-type esterase domain-containing protein</fullName>
    </recommendedName>
</protein>
<reference evidence="3 4" key="1">
    <citation type="submission" date="2016-10" db="EMBL/GenBank/DDBJ databases">
        <title>Comparative genomics of Bacillus thuringiensis reveals a path to pathogens against multiple invertebrate hosts.</title>
        <authorList>
            <person name="Zheng J."/>
            <person name="Gao Q."/>
            <person name="Liu H."/>
            <person name="Peng D."/>
            <person name="Ruan L."/>
            <person name="Sun M."/>
        </authorList>
    </citation>
    <scope>NUCLEOTIDE SEQUENCE [LARGE SCALE GENOMIC DNA]</scope>
    <source>
        <strain evidence="3">BGSC 4BM1</strain>
    </source>
</reference>
<comment type="caution">
    <text evidence="3">The sequence shown here is derived from an EMBL/GenBank/DDBJ whole genome shotgun (WGS) entry which is preliminary data.</text>
</comment>
<dbReference type="EMBL" id="NFDG01000072">
    <property type="protein sequence ID" value="OTY22983.1"/>
    <property type="molecule type" value="Genomic_DNA"/>
</dbReference>
<dbReference type="AlphaFoldDB" id="A0A243AJ30"/>
<dbReference type="Pfam" id="PF13472">
    <property type="entry name" value="Lipase_GDSL_2"/>
    <property type="match status" value="1"/>
</dbReference>
<dbReference type="PANTHER" id="PTHR14209:SF19">
    <property type="entry name" value="ISOAMYL ACETATE-HYDROLYZING ESTERASE 1 HOMOLOG"/>
    <property type="match status" value="1"/>
</dbReference>
<dbReference type="PROSITE" id="PS51257">
    <property type="entry name" value="PROKAR_LIPOPROTEIN"/>
    <property type="match status" value="1"/>
</dbReference>
<sequence length="229" mass="25754">MLKKVCVCLLTGAVALTSAACVNNGTEKPSNKVTQNATHEKTSKDSAYKPIFKNSLFFGDSITEGMIDQELTEDKNIIADKGKVTAIAIEEDVNKVIETKPEHIFMSFGTNDLLMPMDLEGKPIENPVKFSIDNYSKLIQKIKEKLPNVSIHLLSVTPVADKVLQEHPQYKHIDEYNVKLKELAKAEKAEYIDLSPIFEKNKDLHDQDGVHFKADYYKMLLEQLKGSVK</sequence>
<dbReference type="RefSeq" id="WP_088031545.1">
    <property type="nucleotide sequence ID" value="NZ_NFDG01000072.1"/>
</dbReference>
<dbReference type="InterPro" id="IPR013830">
    <property type="entry name" value="SGNH_hydro"/>
</dbReference>
<proteinExistence type="predicted"/>
<dbReference type="InterPro" id="IPR036514">
    <property type="entry name" value="SGNH_hydro_sf"/>
</dbReference>
<organism evidence="3 4">
    <name type="scientific">Bacillus thuringiensis serovar navarrensis</name>
    <dbReference type="NCBI Taxonomy" id="339658"/>
    <lineage>
        <taxon>Bacteria</taxon>
        <taxon>Bacillati</taxon>
        <taxon>Bacillota</taxon>
        <taxon>Bacilli</taxon>
        <taxon>Bacillales</taxon>
        <taxon>Bacillaceae</taxon>
        <taxon>Bacillus</taxon>
        <taxon>Bacillus cereus group</taxon>
    </lineage>
</organism>
<feature type="domain" description="SGNH hydrolase-type esterase" evidence="2">
    <location>
        <begin position="57"/>
        <end position="218"/>
    </location>
</feature>
<dbReference type="SUPFAM" id="SSF52266">
    <property type="entry name" value="SGNH hydrolase"/>
    <property type="match status" value="1"/>
</dbReference>
<dbReference type="Proteomes" id="UP000194860">
    <property type="component" value="Unassembled WGS sequence"/>
</dbReference>
<evidence type="ECO:0000313" key="3">
    <source>
        <dbReference type="EMBL" id="OTY22983.1"/>
    </source>
</evidence>
<keyword evidence="1" id="KW-0732">Signal</keyword>